<feature type="domain" description="C-type lectin" evidence="14">
    <location>
        <begin position="774"/>
        <end position="889"/>
    </location>
</feature>
<dbReference type="Proteomes" id="UP000823561">
    <property type="component" value="Chromosome 1"/>
</dbReference>
<dbReference type="SMART" id="SM00059">
    <property type="entry name" value="FN2"/>
    <property type="match status" value="1"/>
</dbReference>
<keyword evidence="17" id="KW-1185">Reference proteome</keyword>
<evidence type="ECO:0000256" key="7">
    <source>
        <dbReference type="ARBA" id="ARBA00023136"/>
    </source>
</evidence>
<evidence type="ECO:0000256" key="9">
    <source>
        <dbReference type="ARBA" id="ARBA00023170"/>
    </source>
</evidence>
<dbReference type="InterPro" id="IPR036943">
    <property type="entry name" value="FN_type2_sf"/>
</dbReference>
<feature type="transmembrane region" description="Helical" evidence="12">
    <location>
        <begin position="1332"/>
        <end position="1356"/>
    </location>
</feature>
<dbReference type="InterPro" id="IPR016187">
    <property type="entry name" value="CTDL_fold"/>
</dbReference>
<dbReference type="InterPro" id="IPR013806">
    <property type="entry name" value="Kringle-like"/>
</dbReference>
<dbReference type="Pfam" id="PF24562">
    <property type="entry name" value="CysR_MRC2_N"/>
    <property type="match status" value="1"/>
</dbReference>
<feature type="signal peptide" evidence="13">
    <location>
        <begin position="1"/>
        <end position="22"/>
    </location>
</feature>
<dbReference type="PANTHER" id="PTHR22803">
    <property type="entry name" value="MANNOSE, PHOSPHOLIPASE, LECTIN RECEPTOR RELATED"/>
    <property type="match status" value="1"/>
</dbReference>
<evidence type="ECO:0000256" key="2">
    <source>
        <dbReference type="ARBA" id="ARBA00022583"/>
    </source>
</evidence>
<keyword evidence="4 13" id="KW-0732">Signal</keyword>
<dbReference type="SUPFAM" id="SSF56436">
    <property type="entry name" value="C-type lectin-like"/>
    <property type="match status" value="8"/>
</dbReference>
<keyword evidence="9" id="KW-0675">Receptor</keyword>
<evidence type="ECO:0000256" key="5">
    <source>
        <dbReference type="ARBA" id="ARBA00022737"/>
    </source>
</evidence>
<feature type="domain" description="C-type lectin" evidence="14">
    <location>
        <begin position="918"/>
        <end position="1042"/>
    </location>
</feature>
<dbReference type="InterPro" id="IPR016186">
    <property type="entry name" value="C-type_lectin-like/link_sf"/>
</dbReference>
<evidence type="ECO:0000313" key="16">
    <source>
        <dbReference type="EMBL" id="KAG5285389.1"/>
    </source>
</evidence>
<organism evidence="16 17">
    <name type="scientific">Alosa alosa</name>
    <name type="common">allis shad</name>
    <dbReference type="NCBI Taxonomy" id="278164"/>
    <lineage>
        <taxon>Eukaryota</taxon>
        <taxon>Metazoa</taxon>
        <taxon>Chordata</taxon>
        <taxon>Craniata</taxon>
        <taxon>Vertebrata</taxon>
        <taxon>Euteleostomi</taxon>
        <taxon>Actinopterygii</taxon>
        <taxon>Neopterygii</taxon>
        <taxon>Teleostei</taxon>
        <taxon>Clupei</taxon>
        <taxon>Clupeiformes</taxon>
        <taxon>Clupeoidei</taxon>
        <taxon>Clupeidae</taxon>
        <taxon>Alosa</taxon>
    </lineage>
</organism>
<reference evidence="16 17" key="1">
    <citation type="submission" date="2020-10" db="EMBL/GenBank/DDBJ databases">
        <title>Chromosome-scale genome assembly of the Allis shad, Alosa alosa.</title>
        <authorList>
            <person name="Margot Z."/>
            <person name="Christophe K."/>
            <person name="Cabau C."/>
            <person name="Louis A."/>
            <person name="Berthelot C."/>
            <person name="Parey E."/>
            <person name="Roest Crollius H."/>
            <person name="Montfort J."/>
            <person name="Robinson-Rechavi M."/>
            <person name="Bucao C."/>
            <person name="Bouchez O."/>
            <person name="Gislard M."/>
            <person name="Lluch J."/>
            <person name="Milhes M."/>
            <person name="Lampietro C."/>
            <person name="Lopez Roques C."/>
            <person name="Donnadieu C."/>
            <person name="Braasch I."/>
            <person name="Desvignes T."/>
            <person name="Postlethwait J."/>
            <person name="Bobe J."/>
            <person name="Guiguen Y."/>
        </authorList>
    </citation>
    <scope>NUCLEOTIDE SEQUENCE [LARGE SCALE GENOMIC DNA]</scope>
    <source>
        <strain evidence="16">M-15738</strain>
        <tissue evidence="16">Blood</tissue>
    </source>
</reference>
<name>A0AAV6HE91_9TELE</name>
<sequence length="1384" mass="158149">MRTTPWAMALVILHVTLCSSQSENNFLMYDKNVNKCLKGYQPLKLFYCDSNQLSQQFRWTSNDRILNVQMSRCLGAGSKSDGSGLQWYICDETSDLQKWECKNGTLLNLKGTNLFLSQDENKVLKLTQDIGAASQWLIHGTAEGLCSQPYQELYTIGGNAYGSPCHFPFKYEGNWYSDCNLLQTCLTDRDYPNGWGFCPTKSTKDWKKNPVTGVFYQVNENSALTWHQARRSCQQQDSDLLSITEPQEQTYISGITSGFQTIFWIGLNQLNTESGWQWTDGSPFRYLRWDVGQPSRAEGWSCASLNTIETNSWENKLCSKKHAYICEKRTTIPAVTPGPPVSCSAPWIPYAGHCYFLNRTKNTWKDSNSQCLNAGGHLVSIHDIEEQSFVLSQLGYMETDKLWIGLNDQKTQLLFEWSDQSPVTFTTWDTEEPSHHRSVLEDCVLMGGKDGKWADTSCEEKNGFICKRAGNSQSSSKSETENTGCKAGWIRYGYNCYFVGSTTKAFDEAKKSCQDSGAHLVDIPNRVENAFLISLVGARPEKHFWIGLSNQRDRYTFEWSNSQNVPYTHWNTRMPGQKQGCVAMTTGTLAGLWDVLSCSNKEKYICKHQAQGVVTTPAPPTSPAPSCAEGWKPLGVRHFCYKLYYEERTWFEALAFCRSIGGDLISIHSHLDRLKVEQEDDHAWIGYSAADPNVGYTWSDGSSSSFTNWAPEEPNNKNNMENCALVYFSSMTWNDFACERNLKFICEIRKGMTPLESNVTIPSYNVTEDGWIEFDGHQYYIKKYRMEQMEDAQKICKKGHGDLAVIDSEAERLFLWKQIQKAYRGFYIGLKIDLDQNTEWMDGTPVDFQRWDENQPNFVSNDETCVKMDSSFGLWSVTNCGKTLGFICERHETPAANATLAAPTEGPKGGCAPDWTKYREHCYKAQFEKKKWTEARSYCKAVGGNLVSILKRDEQAFLTTMVADAPHDLWIGLHTLLSPFSPVWTEGKKLIYNNFQNGGYARFPYWSHFRREYCTAIITKPRTAFGKWKKCECSENMGFICRRPTDNQIIPQTTVLPQSYIKIGNDSFKVESNNLTWWEAKKRCEADGAQLASIRDSITQAYIELQLRKLKQPMWIGLNKNMTDGYFRWIDNWPLSMENWKFSQPGNQFSCVYVGQSGSWVPAPCNQSLPSVCKRSTEIAPTPDSNFPGQCSDKWMPFQGHCYLFSNRQRDWSEASTDCILMGASLLSIEDTKEAEYINGKLEIEQDTYDAYWIGLYKTLRGQWHWLDKSVLDYTNWADGRPANHNHAVISTSDFKWADHYEHMNFPYICKKPKEPGTVKPTESPVLEVHRWYTGLIVGVVITLVIVMGLVMFAMFDYYKRTVLATIPAFENPLYIKEIDPHSS</sequence>
<accession>A0AAV6HE91</accession>
<keyword evidence="2" id="KW-0254">Endocytosis</keyword>
<dbReference type="InterPro" id="IPR050111">
    <property type="entry name" value="C-type_lectin/snaclec_domain"/>
</dbReference>
<dbReference type="CDD" id="cd00037">
    <property type="entry name" value="CLECT"/>
    <property type="match status" value="6"/>
</dbReference>
<dbReference type="Gene3D" id="3.10.100.10">
    <property type="entry name" value="Mannose-Binding Protein A, subunit A"/>
    <property type="match status" value="8"/>
</dbReference>
<evidence type="ECO:0000256" key="1">
    <source>
        <dbReference type="ARBA" id="ARBA00004167"/>
    </source>
</evidence>
<feature type="domain" description="C-type lectin" evidence="14">
    <location>
        <begin position="1063"/>
        <end position="1174"/>
    </location>
</feature>
<dbReference type="InterPro" id="IPR018378">
    <property type="entry name" value="C-type_lectin_CS"/>
</dbReference>
<evidence type="ECO:0000256" key="11">
    <source>
        <dbReference type="PROSITE-ProRule" id="PRU00479"/>
    </source>
</evidence>
<feature type="domain" description="C-type lectin" evidence="14">
    <location>
        <begin position="350"/>
        <end position="467"/>
    </location>
</feature>
<evidence type="ECO:0000256" key="3">
    <source>
        <dbReference type="ARBA" id="ARBA00022692"/>
    </source>
</evidence>
<comment type="subcellular location">
    <subcellularLocation>
        <location evidence="1">Membrane</location>
        <topology evidence="1">Single-pass membrane protein</topology>
    </subcellularLocation>
</comment>
<feature type="domain" description="C-type lectin" evidence="14">
    <location>
        <begin position="636"/>
        <end position="747"/>
    </location>
</feature>
<protein>
    <recommendedName>
        <fullName evidence="18">Macrophage mannose receptor 1-like</fullName>
    </recommendedName>
</protein>
<dbReference type="PROSITE" id="PS00615">
    <property type="entry name" value="C_TYPE_LECTIN_1"/>
    <property type="match status" value="2"/>
</dbReference>
<evidence type="ECO:0000256" key="8">
    <source>
        <dbReference type="ARBA" id="ARBA00023157"/>
    </source>
</evidence>
<keyword evidence="6 12" id="KW-1133">Transmembrane helix</keyword>
<dbReference type="PROSITE" id="PS50041">
    <property type="entry name" value="C_TYPE_LECTIN_2"/>
    <property type="match status" value="8"/>
</dbReference>
<dbReference type="Pfam" id="PF00059">
    <property type="entry name" value="Lectin_C"/>
    <property type="match status" value="8"/>
</dbReference>
<evidence type="ECO:0000256" key="13">
    <source>
        <dbReference type="SAM" id="SignalP"/>
    </source>
</evidence>
<feature type="chain" id="PRO_5043372274" description="Macrophage mannose receptor 1-like" evidence="13">
    <location>
        <begin position="23"/>
        <end position="1384"/>
    </location>
</feature>
<feature type="domain" description="Fibronectin type-II" evidence="15">
    <location>
        <begin position="160"/>
        <end position="200"/>
    </location>
</feature>
<keyword evidence="10" id="KW-0325">Glycoprotein</keyword>
<evidence type="ECO:0000256" key="12">
    <source>
        <dbReference type="SAM" id="Phobius"/>
    </source>
</evidence>
<evidence type="ECO:0000256" key="6">
    <source>
        <dbReference type="ARBA" id="ARBA00022989"/>
    </source>
</evidence>
<evidence type="ECO:0008006" key="18">
    <source>
        <dbReference type="Google" id="ProtNLM"/>
    </source>
</evidence>
<evidence type="ECO:0000256" key="4">
    <source>
        <dbReference type="ARBA" id="ARBA00022729"/>
    </source>
</evidence>
<dbReference type="PROSITE" id="PS51092">
    <property type="entry name" value="FN2_2"/>
    <property type="match status" value="1"/>
</dbReference>
<dbReference type="EMBL" id="JADWDJ010000001">
    <property type="protein sequence ID" value="KAG5285389.1"/>
    <property type="molecule type" value="Genomic_DNA"/>
</dbReference>
<dbReference type="InterPro" id="IPR000562">
    <property type="entry name" value="FN_type2_dom"/>
</dbReference>
<proteinExistence type="predicted"/>
<feature type="domain" description="C-type lectin" evidence="14">
    <location>
        <begin position="211"/>
        <end position="327"/>
    </location>
</feature>
<evidence type="ECO:0000256" key="10">
    <source>
        <dbReference type="ARBA" id="ARBA00023180"/>
    </source>
</evidence>
<dbReference type="Gene3D" id="2.10.10.10">
    <property type="entry name" value="Fibronectin, type II, collagen-binding"/>
    <property type="match status" value="1"/>
</dbReference>
<dbReference type="GO" id="GO:0016020">
    <property type="term" value="C:membrane"/>
    <property type="evidence" value="ECO:0007669"/>
    <property type="project" value="UniProtKB-SubCell"/>
</dbReference>
<keyword evidence="3 12" id="KW-0812">Transmembrane</keyword>
<evidence type="ECO:0000259" key="15">
    <source>
        <dbReference type="PROSITE" id="PS51092"/>
    </source>
</evidence>
<comment type="caution">
    <text evidence="11">Lacks conserved residue(s) required for the propagation of feature annotation.</text>
</comment>
<feature type="domain" description="C-type lectin" evidence="14">
    <location>
        <begin position="492"/>
        <end position="607"/>
    </location>
</feature>
<dbReference type="SUPFAM" id="SSF57440">
    <property type="entry name" value="Kringle-like"/>
    <property type="match status" value="1"/>
</dbReference>
<feature type="domain" description="C-type lectin" evidence="14">
    <location>
        <begin position="1198"/>
        <end position="1311"/>
    </location>
</feature>
<keyword evidence="7 12" id="KW-0472">Membrane</keyword>
<dbReference type="Gene3D" id="2.80.10.50">
    <property type="match status" value="1"/>
</dbReference>
<gene>
    <name evidence="16" type="ORF">AALO_G00002830</name>
</gene>
<dbReference type="PROSITE" id="PS50231">
    <property type="entry name" value="RICIN_B_LECTIN"/>
    <property type="match status" value="1"/>
</dbReference>
<dbReference type="SMART" id="SM00034">
    <property type="entry name" value="CLECT"/>
    <property type="match status" value="8"/>
</dbReference>
<keyword evidence="8" id="KW-1015">Disulfide bond</keyword>
<evidence type="ECO:0000313" key="17">
    <source>
        <dbReference type="Proteomes" id="UP000823561"/>
    </source>
</evidence>
<comment type="caution">
    <text evidence="16">The sequence shown here is derived from an EMBL/GenBank/DDBJ whole genome shotgun (WGS) entry which is preliminary data.</text>
</comment>
<keyword evidence="5" id="KW-0677">Repeat</keyword>
<evidence type="ECO:0000259" key="14">
    <source>
        <dbReference type="PROSITE" id="PS50041"/>
    </source>
</evidence>
<dbReference type="SUPFAM" id="SSF50370">
    <property type="entry name" value="Ricin B-like lectins"/>
    <property type="match status" value="1"/>
</dbReference>
<dbReference type="InterPro" id="IPR000772">
    <property type="entry name" value="Ricin_B_lectin"/>
</dbReference>
<dbReference type="InterPro" id="IPR001304">
    <property type="entry name" value="C-type_lectin-like"/>
</dbReference>
<dbReference type="GO" id="GO:0006897">
    <property type="term" value="P:endocytosis"/>
    <property type="evidence" value="ECO:0007669"/>
    <property type="project" value="UniProtKB-KW"/>
</dbReference>
<dbReference type="InterPro" id="IPR035992">
    <property type="entry name" value="Ricin_B-like_lectins"/>
</dbReference>